<dbReference type="EMBL" id="CM043017">
    <property type="protein sequence ID" value="KAI4465065.1"/>
    <property type="molecule type" value="Genomic_DNA"/>
</dbReference>
<keyword evidence="1" id="KW-0812">Transmembrane</keyword>
<evidence type="ECO:0000313" key="2">
    <source>
        <dbReference type="Proteomes" id="UP001056778"/>
    </source>
</evidence>
<keyword evidence="2" id="KW-1185">Reference proteome</keyword>
<reference evidence="1" key="1">
    <citation type="submission" date="2022-04" db="EMBL/GenBank/DDBJ databases">
        <title>Chromosome-scale genome assembly of Holotrichia oblita Faldermann.</title>
        <authorList>
            <person name="Rongchong L."/>
        </authorList>
    </citation>
    <scope>NUCLEOTIDE SEQUENCE</scope>
    <source>
        <strain evidence="1">81SQS9</strain>
    </source>
</reference>
<comment type="caution">
    <text evidence="1">The sequence shown here is derived from an EMBL/GenBank/DDBJ whole genome shotgun (WGS) entry which is preliminary data.</text>
</comment>
<evidence type="ECO:0000313" key="1">
    <source>
        <dbReference type="EMBL" id="KAI4465065.1"/>
    </source>
</evidence>
<proteinExistence type="predicted"/>
<accession>A0ACB9TE15</accession>
<keyword evidence="1" id="KW-0472">Membrane</keyword>
<organism evidence="1 2">
    <name type="scientific">Holotrichia oblita</name>
    <name type="common">Chafer beetle</name>
    <dbReference type="NCBI Taxonomy" id="644536"/>
    <lineage>
        <taxon>Eukaryota</taxon>
        <taxon>Metazoa</taxon>
        <taxon>Ecdysozoa</taxon>
        <taxon>Arthropoda</taxon>
        <taxon>Hexapoda</taxon>
        <taxon>Insecta</taxon>
        <taxon>Pterygota</taxon>
        <taxon>Neoptera</taxon>
        <taxon>Endopterygota</taxon>
        <taxon>Coleoptera</taxon>
        <taxon>Polyphaga</taxon>
        <taxon>Scarabaeiformia</taxon>
        <taxon>Scarabaeidae</taxon>
        <taxon>Melolonthinae</taxon>
        <taxon>Holotrichia</taxon>
    </lineage>
</organism>
<name>A0ACB9TE15_HOLOL</name>
<gene>
    <name evidence="1" type="ORF">MML48_3g00003576</name>
</gene>
<sequence length="140" mass="15163">MGDKQVVAIENKLSDSTKLKAGIFFTIVSGISALVGFSATLAAAKRQDAKYFDKGIMNATPTQTSGVQLALRALGWGTLYAFAGTGILAYGIWKCAGVNNFEEFRYKVGSVLPKITKETPGERTQFDGLTDLLNYLQTRK</sequence>
<protein>
    <submittedName>
        <fullName evidence="1">Transmembrane protein</fullName>
    </submittedName>
</protein>
<dbReference type="Proteomes" id="UP001056778">
    <property type="component" value="Chromosome 3"/>
</dbReference>